<dbReference type="PRINTS" id="PR00368">
    <property type="entry name" value="FADPNR"/>
</dbReference>
<keyword evidence="4" id="KW-0274">FAD</keyword>
<evidence type="ECO:0000313" key="11">
    <source>
        <dbReference type="EMBL" id="NSL53816.1"/>
    </source>
</evidence>
<dbReference type="SUPFAM" id="SSF51905">
    <property type="entry name" value="FAD/NAD(P)-binding domain"/>
    <property type="match status" value="2"/>
</dbReference>
<dbReference type="InterPro" id="IPR045024">
    <property type="entry name" value="NDH-2"/>
</dbReference>
<evidence type="ECO:0000256" key="1">
    <source>
        <dbReference type="ARBA" id="ARBA00005272"/>
    </source>
</evidence>
<dbReference type="InterPro" id="IPR036188">
    <property type="entry name" value="FAD/NAD-bd_sf"/>
</dbReference>
<comment type="similarity">
    <text evidence="1">Belongs to the NADH dehydrogenase family.</text>
</comment>
<dbReference type="InterPro" id="IPR054585">
    <property type="entry name" value="NDH2-like_C"/>
</dbReference>
<dbReference type="RefSeq" id="WP_170020118.1">
    <property type="nucleotide sequence ID" value="NZ_JABCSC020000001.1"/>
</dbReference>
<dbReference type="Proteomes" id="UP000778523">
    <property type="component" value="Unassembled WGS sequence"/>
</dbReference>
<reference evidence="11 12" key="1">
    <citation type="submission" date="2020-06" db="EMBL/GenBank/DDBJ databases">
        <title>Draft genome of Uliginosibacterium sp. IMCC34675.</title>
        <authorList>
            <person name="Song J."/>
        </authorList>
    </citation>
    <scope>NUCLEOTIDE SEQUENCE [LARGE SCALE GENOMIC DNA]</scope>
    <source>
        <strain evidence="11 12">IMCC34675</strain>
    </source>
</reference>
<comment type="caution">
    <text evidence="11">The sequence shown here is derived from an EMBL/GenBank/DDBJ whole genome shotgun (WGS) entry which is preliminary data.</text>
</comment>
<comment type="catalytic activity">
    <reaction evidence="8">
        <text>a quinone + NADH + H(+) = a quinol + NAD(+)</text>
        <dbReference type="Rhea" id="RHEA:46160"/>
        <dbReference type="ChEBI" id="CHEBI:15378"/>
        <dbReference type="ChEBI" id="CHEBI:24646"/>
        <dbReference type="ChEBI" id="CHEBI:57540"/>
        <dbReference type="ChEBI" id="CHEBI:57945"/>
        <dbReference type="ChEBI" id="CHEBI:132124"/>
        <dbReference type="EC" id="1.6.5.9"/>
    </reaction>
</comment>
<keyword evidence="7" id="KW-0520">NAD</keyword>
<gene>
    <name evidence="11" type="ORF">HJ583_002140</name>
</gene>
<evidence type="ECO:0000256" key="2">
    <source>
        <dbReference type="ARBA" id="ARBA00012637"/>
    </source>
</evidence>
<evidence type="ECO:0000256" key="5">
    <source>
        <dbReference type="ARBA" id="ARBA00022946"/>
    </source>
</evidence>
<dbReference type="Pfam" id="PF22366">
    <property type="entry name" value="NDH2_C"/>
    <property type="match status" value="1"/>
</dbReference>
<dbReference type="EC" id="1.6.5.9" evidence="2"/>
<dbReference type="PRINTS" id="PR00411">
    <property type="entry name" value="PNDRDTASEI"/>
</dbReference>
<dbReference type="Gene3D" id="3.50.50.100">
    <property type="match status" value="1"/>
</dbReference>
<dbReference type="Pfam" id="PF07992">
    <property type="entry name" value="Pyr_redox_2"/>
    <property type="match status" value="1"/>
</dbReference>
<dbReference type="InterPro" id="IPR023753">
    <property type="entry name" value="FAD/NAD-binding_dom"/>
</dbReference>
<evidence type="ECO:0000256" key="4">
    <source>
        <dbReference type="ARBA" id="ARBA00022827"/>
    </source>
</evidence>
<evidence type="ECO:0000256" key="6">
    <source>
        <dbReference type="ARBA" id="ARBA00023002"/>
    </source>
</evidence>
<evidence type="ECO:0000256" key="7">
    <source>
        <dbReference type="ARBA" id="ARBA00023027"/>
    </source>
</evidence>
<keyword evidence="6" id="KW-0560">Oxidoreductase</keyword>
<keyword evidence="5" id="KW-0809">Transit peptide</keyword>
<dbReference type="EMBL" id="JABCSC020000001">
    <property type="protein sequence ID" value="NSL53816.1"/>
    <property type="molecule type" value="Genomic_DNA"/>
</dbReference>
<evidence type="ECO:0000313" key="12">
    <source>
        <dbReference type="Proteomes" id="UP000778523"/>
    </source>
</evidence>
<evidence type="ECO:0000256" key="8">
    <source>
        <dbReference type="ARBA" id="ARBA00047599"/>
    </source>
</evidence>
<protein>
    <recommendedName>
        <fullName evidence="2">NADH:ubiquinone reductase (non-electrogenic)</fullName>
        <ecNumber evidence="2">1.6.5.9</ecNumber>
    </recommendedName>
</protein>
<evidence type="ECO:0000259" key="10">
    <source>
        <dbReference type="Pfam" id="PF22366"/>
    </source>
</evidence>
<keyword evidence="12" id="KW-1185">Reference proteome</keyword>
<feature type="domain" description="External alternative NADH-ubiquinone oxidoreductase-like C-terminal" evidence="10">
    <location>
        <begin position="354"/>
        <end position="408"/>
    </location>
</feature>
<organism evidence="11 12">
    <name type="scientific">Uliginosibacterium aquaticum</name>
    <dbReference type="NCBI Taxonomy" id="2731212"/>
    <lineage>
        <taxon>Bacteria</taxon>
        <taxon>Pseudomonadati</taxon>
        <taxon>Pseudomonadota</taxon>
        <taxon>Betaproteobacteria</taxon>
        <taxon>Rhodocyclales</taxon>
        <taxon>Zoogloeaceae</taxon>
        <taxon>Uliginosibacterium</taxon>
    </lineage>
</organism>
<sequence>MSDQKRPVVIIVGAGFGGLSAARALASAEVDIVLVDQRNHHIFQPLLYQVATASLSPADIAGPVRSILSSQPNVTVVLGTVTGIDSATRSVSIDNGVRSGAIAYDYLILATGARHAYFGNDHWEPYAPGLKTIEDATSIRRRLLWAFERAEMATDIAERDANLTIVIVGGGPTGVELAGSIIELARAALAKDFRRIDPRKARVLLVEAGPRILPSFTPELSEAAKQSLEKLGVSVRVDARVMNCDAEGVVIGEERVPAATILWAAGVQASPAAGWLGAAADRAGRVLVGPDFSVPGHEGVFAIGDTASLTDAAGQLVPGVAPAAKQAGRYVGDLITRRLSGFPQQAPFRYRNYGNLATIGRYAAVADFGWIRLRGALAWWLWGIAHIFFLIDFRNRVAVTLGWLWSFLTFKRGARLITGMLRTPGK</sequence>
<proteinExistence type="inferred from homology"/>
<name>A0ABX2IHH3_9RHOO</name>
<evidence type="ECO:0000256" key="3">
    <source>
        <dbReference type="ARBA" id="ARBA00022630"/>
    </source>
</evidence>
<dbReference type="PANTHER" id="PTHR43706:SF47">
    <property type="entry name" value="EXTERNAL NADH-UBIQUINONE OXIDOREDUCTASE 1, MITOCHONDRIAL-RELATED"/>
    <property type="match status" value="1"/>
</dbReference>
<keyword evidence="3" id="KW-0285">Flavoprotein</keyword>
<dbReference type="PANTHER" id="PTHR43706">
    <property type="entry name" value="NADH DEHYDROGENASE"/>
    <property type="match status" value="1"/>
</dbReference>
<accession>A0ABX2IHH3</accession>
<feature type="domain" description="FAD/NAD(P)-binding" evidence="9">
    <location>
        <begin position="9"/>
        <end position="328"/>
    </location>
</feature>
<evidence type="ECO:0000259" key="9">
    <source>
        <dbReference type="Pfam" id="PF07992"/>
    </source>
</evidence>